<organism evidence="7 8">
    <name type="scientific">Geotrypetes seraphini</name>
    <name type="common">Gaboon caecilian</name>
    <name type="synonym">Caecilia seraphini</name>
    <dbReference type="NCBI Taxonomy" id="260995"/>
    <lineage>
        <taxon>Eukaryota</taxon>
        <taxon>Metazoa</taxon>
        <taxon>Chordata</taxon>
        <taxon>Craniata</taxon>
        <taxon>Vertebrata</taxon>
        <taxon>Euteleostomi</taxon>
        <taxon>Amphibia</taxon>
        <taxon>Gymnophiona</taxon>
        <taxon>Geotrypetes</taxon>
    </lineage>
</organism>
<evidence type="ECO:0000256" key="1">
    <source>
        <dbReference type="ARBA" id="ARBA00004141"/>
    </source>
</evidence>
<evidence type="ECO:0000256" key="2">
    <source>
        <dbReference type="ARBA" id="ARBA00022692"/>
    </source>
</evidence>
<feature type="transmembrane region" description="Helical" evidence="5">
    <location>
        <begin position="362"/>
        <end position="384"/>
    </location>
</feature>
<dbReference type="PANTHER" id="PTHR24064">
    <property type="entry name" value="SOLUTE CARRIER FAMILY 22 MEMBER"/>
    <property type="match status" value="1"/>
</dbReference>
<evidence type="ECO:0000256" key="4">
    <source>
        <dbReference type="ARBA" id="ARBA00023136"/>
    </source>
</evidence>
<name>A0A6P8QLK2_GEOSA</name>
<feature type="transmembrane region" description="Helical" evidence="5">
    <location>
        <begin position="251"/>
        <end position="270"/>
    </location>
</feature>
<dbReference type="GO" id="GO:0016020">
    <property type="term" value="C:membrane"/>
    <property type="evidence" value="ECO:0007669"/>
    <property type="project" value="UniProtKB-SubCell"/>
</dbReference>
<feature type="transmembrane region" description="Helical" evidence="5">
    <location>
        <begin position="20"/>
        <end position="42"/>
    </location>
</feature>
<dbReference type="Pfam" id="PF00083">
    <property type="entry name" value="Sugar_tr"/>
    <property type="match status" value="1"/>
</dbReference>
<sequence>MTSFEEILKSAGEFGQFQKWLVLFMCIPCFLTAINTFSQVFMGISVPHHCNTSWIRIIAPNLTKEQQLNLTLPKNEHGSYEECYMYTPVDWDIESIEKYGLNTTVKCRDGWIYDTSEQKSTLIMEFDLVCERKEQQAISQSVFMVGLLIGGLVLGPLSDRVGRRPIILLSLLLQFAFGVGAAFVQDFYIYTTLRCIMGIGIAGLLMNNLVLVTEWVGVAQRARASIVSHLFFAFGLMALAGLAYVIRNWRFLLLAGSLPLALVFSYIWIIPESARWLLTQGENEKAKKILQKAASINKRTIAEEMLLQLMEEKKSPSENMLDLFRSKRLRKITLISCYLWFANSLVYYGLSLNVGSFGLDIYLTQLVFGVVEVLARVEAIFILGRYSRKKCQAACLLLSGIACLAITVIPKDLPVVTTVLAVIGKLSIACSFSISYVYTAELFPTVVRQNGVGLSSVSARFSGIIAPLVSLLRVYHSAIPMAIYGSSPVVAAALCFLLPETYNKELQDRTDEAGVIQRSDGYLMGRNTERKEDLAAEHIKSTFF</sequence>
<dbReference type="PROSITE" id="PS00216">
    <property type="entry name" value="SUGAR_TRANSPORT_1"/>
    <property type="match status" value="1"/>
</dbReference>
<keyword evidence="4 5" id="KW-0472">Membrane</keyword>
<dbReference type="SUPFAM" id="SSF103473">
    <property type="entry name" value="MFS general substrate transporter"/>
    <property type="match status" value="1"/>
</dbReference>
<feature type="transmembrane region" description="Helical" evidence="5">
    <location>
        <begin position="478"/>
        <end position="499"/>
    </location>
</feature>
<gene>
    <name evidence="8" type="primary">LOC117354349</name>
</gene>
<comment type="subcellular location">
    <subcellularLocation>
        <location evidence="1">Membrane</location>
        <topology evidence="1">Multi-pass membrane protein</topology>
    </subcellularLocation>
</comment>
<dbReference type="InterPro" id="IPR020846">
    <property type="entry name" value="MFS_dom"/>
</dbReference>
<dbReference type="OrthoDB" id="5296287at2759"/>
<dbReference type="InterPro" id="IPR005829">
    <property type="entry name" value="Sugar_transporter_CS"/>
</dbReference>
<dbReference type="Proteomes" id="UP000515159">
    <property type="component" value="Chromosome 2"/>
</dbReference>
<feature type="transmembrane region" description="Helical" evidence="5">
    <location>
        <begin position="137"/>
        <end position="154"/>
    </location>
</feature>
<feature type="transmembrane region" description="Helical" evidence="5">
    <location>
        <begin position="191"/>
        <end position="212"/>
    </location>
</feature>
<evidence type="ECO:0000256" key="3">
    <source>
        <dbReference type="ARBA" id="ARBA00022989"/>
    </source>
</evidence>
<dbReference type="KEGG" id="gsh:117354349"/>
<dbReference type="InParanoid" id="A0A6P8QLK2"/>
<keyword evidence="7" id="KW-1185">Reference proteome</keyword>
<feature type="transmembrane region" description="Helical" evidence="5">
    <location>
        <begin position="332"/>
        <end position="350"/>
    </location>
</feature>
<keyword evidence="3 5" id="KW-1133">Transmembrane helix</keyword>
<dbReference type="RefSeq" id="XP_033787616.1">
    <property type="nucleotide sequence ID" value="XM_033931725.1"/>
</dbReference>
<feature type="transmembrane region" description="Helical" evidence="5">
    <location>
        <begin position="415"/>
        <end position="439"/>
    </location>
</feature>
<proteinExistence type="predicted"/>
<protein>
    <submittedName>
        <fullName evidence="8">Solute carrier family 22 member 13-like</fullName>
    </submittedName>
</protein>
<feature type="transmembrane region" description="Helical" evidence="5">
    <location>
        <begin position="451"/>
        <end position="472"/>
    </location>
</feature>
<reference evidence="8" key="1">
    <citation type="submission" date="2025-08" db="UniProtKB">
        <authorList>
            <consortium name="RefSeq"/>
        </authorList>
    </citation>
    <scope>IDENTIFICATION</scope>
</reference>
<dbReference type="GO" id="GO:0022857">
    <property type="term" value="F:transmembrane transporter activity"/>
    <property type="evidence" value="ECO:0007669"/>
    <property type="project" value="InterPro"/>
</dbReference>
<dbReference type="Gene3D" id="1.20.1250.20">
    <property type="entry name" value="MFS general substrate transporter like domains"/>
    <property type="match status" value="1"/>
</dbReference>
<dbReference type="AlphaFoldDB" id="A0A6P8QLK2"/>
<feature type="transmembrane region" description="Helical" evidence="5">
    <location>
        <begin position="166"/>
        <end position="185"/>
    </location>
</feature>
<dbReference type="GeneID" id="117354349"/>
<dbReference type="FunCoup" id="A0A6P8QLK2">
    <property type="interactions" value="40"/>
</dbReference>
<feature type="transmembrane region" description="Helical" evidence="5">
    <location>
        <begin position="391"/>
        <end position="409"/>
    </location>
</feature>
<evidence type="ECO:0000313" key="7">
    <source>
        <dbReference type="Proteomes" id="UP000515159"/>
    </source>
</evidence>
<accession>A0A6P8QLK2</accession>
<evidence type="ECO:0000313" key="8">
    <source>
        <dbReference type="RefSeq" id="XP_033787616.1"/>
    </source>
</evidence>
<dbReference type="InterPro" id="IPR036259">
    <property type="entry name" value="MFS_trans_sf"/>
</dbReference>
<dbReference type="InterPro" id="IPR005828">
    <property type="entry name" value="MFS_sugar_transport-like"/>
</dbReference>
<evidence type="ECO:0000259" key="6">
    <source>
        <dbReference type="PROSITE" id="PS50850"/>
    </source>
</evidence>
<dbReference type="PROSITE" id="PS50850">
    <property type="entry name" value="MFS"/>
    <property type="match status" value="1"/>
</dbReference>
<evidence type="ECO:0000256" key="5">
    <source>
        <dbReference type="SAM" id="Phobius"/>
    </source>
</evidence>
<feature type="domain" description="Major facilitator superfamily (MFS) profile" evidence="6">
    <location>
        <begin position="95"/>
        <end position="503"/>
    </location>
</feature>
<feature type="transmembrane region" description="Helical" evidence="5">
    <location>
        <begin position="224"/>
        <end position="245"/>
    </location>
</feature>
<keyword evidence="2 5" id="KW-0812">Transmembrane</keyword>